<protein>
    <recommendedName>
        <fullName evidence="5">Ig-like domain-containing protein</fullName>
    </recommendedName>
</protein>
<evidence type="ECO:0000256" key="1">
    <source>
        <dbReference type="ARBA" id="ARBA00004370"/>
    </source>
</evidence>
<keyword evidence="2 4" id="KW-0472">Membrane</keyword>
<dbReference type="Pfam" id="PF07686">
    <property type="entry name" value="V-set"/>
    <property type="match status" value="1"/>
</dbReference>
<dbReference type="SMART" id="SM00406">
    <property type="entry name" value="IGv"/>
    <property type="match status" value="1"/>
</dbReference>
<dbReference type="Gene3D" id="2.60.40.10">
    <property type="entry name" value="Immunoglobulins"/>
    <property type="match status" value="2"/>
</dbReference>
<evidence type="ECO:0000313" key="7">
    <source>
        <dbReference type="Proteomes" id="UP000472264"/>
    </source>
</evidence>
<dbReference type="InterPro" id="IPR050504">
    <property type="entry name" value="IgSF_BTN/MOG"/>
</dbReference>
<keyword evidence="3" id="KW-0393">Immunoglobulin domain</keyword>
<organism evidence="6 7">
    <name type="scientific">Echeneis naucrates</name>
    <name type="common">Live sharksucker</name>
    <dbReference type="NCBI Taxonomy" id="173247"/>
    <lineage>
        <taxon>Eukaryota</taxon>
        <taxon>Metazoa</taxon>
        <taxon>Chordata</taxon>
        <taxon>Craniata</taxon>
        <taxon>Vertebrata</taxon>
        <taxon>Euteleostomi</taxon>
        <taxon>Actinopterygii</taxon>
        <taxon>Neopterygii</taxon>
        <taxon>Teleostei</taxon>
        <taxon>Neoteleostei</taxon>
        <taxon>Acanthomorphata</taxon>
        <taxon>Carangaria</taxon>
        <taxon>Carangiformes</taxon>
        <taxon>Echeneidae</taxon>
        <taxon>Echeneis</taxon>
    </lineage>
</organism>
<accession>A0A665T3B0</accession>
<dbReference type="PANTHER" id="PTHR24100">
    <property type="entry name" value="BUTYROPHILIN"/>
    <property type="match status" value="1"/>
</dbReference>
<evidence type="ECO:0000256" key="3">
    <source>
        <dbReference type="ARBA" id="ARBA00023319"/>
    </source>
</evidence>
<comment type="subcellular location">
    <subcellularLocation>
        <location evidence="1">Membrane</location>
    </subcellularLocation>
</comment>
<reference evidence="6" key="3">
    <citation type="submission" date="2025-09" db="UniProtKB">
        <authorList>
            <consortium name="Ensembl"/>
        </authorList>
    </citation>
    <scope>IDENTIFICATION</scope>
</reference>
<dbReference type="GO" id="GO:0009897">
    <property type="term" value="C:external side of plasma membrane"/>
    <property type="evidence" value="ECO:0007669"/>
    <property type="project" value="TreeGrafter"/>
</dbReference>
<feature type="domain" description="Ig-like" evidence="5">
    <location>
        <begin position="8"/>
        <end position="112"/>
    </location>
</feature>
<dbReference type="GO" id="GO:0050852">
    <property type="term" value="P:T cell receptor signaling pathway"/>
    <property type="evidence" value="ECO:0007669"/>
    <property type="project" value="TreeGrafter"/>
</dbReference>
<dbReference type="GO" id="GO:0001817">
    <property type="term" value="P:regulation of cytokine production"/>
    <property type="evidence" value="ECO:0007669"/>
    <property type="project" value="TreeGrafter"/>
</dbReference>
<dbReference type="SMART" id="SM00409">
    <property type="entry name" value="IG"/>
    <property type="match status" value="1"/>
</dbReference>
<feature type="transmembrane region" description="Helical" evidence="4">
    <location>
        <begin position="228"/>
        <end position="247"/>
    </location>
</feature>
<dbReference type="PANTHER" id="PTHR24100:SF151">
    <property type="entry name" value="ICOS LIGAND"/>
    <property type="match status" value="1"/>
</dbReference>
<dbReference type="InterPro" id="IPR003599">
    <property type="entry name" value="Ig_sub"/>
</dbReference>
<evidence type="ECO:0000259" key="5">
    <source>
        <dbReference type="PROSITE" id="PS50835"/>
    </source>
</evidence>
<dbReference type="InParanoid" id="A0A665T3B0"/>
<dbReference type="AlphaFoldDB" id="A0A665T3B0"/>
<evidence type="ECO:0000256" key="2">
    <source>
        <dbReference type="ARBA" id="ARBA00023136"/>
    </source>
</evidence>
<proteinExistence type="predicted"/>
<dbReference type="PROSITE" id="PS50835">
    <property type="entry name" value="IG_LIKE"/>
    <property type="match status" value="1"/>
</dbReference>
<keyword evidence="4" id="KW-0812">Transmembrane</keyword>
<dbReference type="InterPro" id="IPR036179">
    <property type="entry name" value="Ig-like_dom_sf"/>
</dbReference>
<dbReference type="InterPro" id="IPR013106">
    <property type="entry name" value="Ig_V-set"/>
</dbReference>
<dbReference type="SMART" id="SM00408">
    <property type="entry name" value="IGc2"/>
    <property type="match status" value="1"/>
</dbReference>
<name>A0A665T3B0_ECHNA</name>
<evidence type="ECO:0000256" key="4">
    <source>
        <dbReference type="SAM" id="Phobius"/>
    </source>
</evidence>
<dbReference type="InterPro" id="IPR003598">
    <property type="entry name" value="Ig_sub2"/>
</dbReference>
<dbReference type="InterPro" id="IPR007110">
    <property type="entry name" value="Ig-like_dom"/>
</dbReference>
<reference evidence="6" key="2">
    <citation type="submission" date="2025-08" db="UniProtKB">
        <authorList>
            <consortium name="Ensembl"/>
        </authorList>
    </citation>
    <scope>IDENTIFICATION</scope>
</reference>
<sequence>MQRCEILPLFQFLERTSGSEAEQIWAAAGDTAILPCKITSRTDDTIEWTKDSDKVKGQYAFVYREGCETFDMKDEGFQFRTNLFLKEMKTGNISLRISNVRPSDEGTYQCRLIKGKPGKPVVIKTLQLFLSLVTLAGDEVTIQCEAQCWMPEPQIAFLDDEGNNSTSLRPTRPGTQKLRYQVQTIQINQTGSLNPKVVREGDSNDLNITVFTSFLFVCFSATNTSSCLVPWIILGVAFFGVLVFFFWKCFSWGKSDTL</sequence>
<evidence type="ECO:0000313" key="6">
    <source>
        <dbReference type="Ensembl" id="ENSENLP00000004590.1"/>
    </source>
</evidence>
<dbReference type="GO" id="GO:0005102">
    <property type="term" value="F:signaling receptor binding"/>
    <property type="evidence" value="ECO:0007669"/>
    <property type="project" value="TreeGrafter"/>
</dbReference>
<keyword evidence="4" id="KW-1133">Transmembrane helix</keyword>
<dbReference type="Proteomes" id="UP000472264">
    <property type="component" value="Chromosome 18"/>
</dbReference>
<dbReference type="InterPro" id="IPR013783">
    <property type="entry name" value="Ig-like_fold"/>
</dbReference>
<dbReference type="SUPFAM" id="SSF48726">
    <property type="entry name" value="Immunoglobulin"/>
    <property type="match status" value="1"/>
</dbReference>
<dbReference type="Ensembl" id="ENSENLT00000004838.1">
    <property type="protein sequence ID" value="ENSENLP00000004590.1"/>
    <property type="gene ID" value="ENSENLG00000002304.1"/>
</dbReference>
<reference evidence="6" key="1">
    <citation type="submission" date="2021-04" db="EMBL/GenBank/DDBJ databases">
        <authorList>
            <consortium name="Wellcome Sanger Institute Data Sharing"/>
        </authorList>
    </citation>
    <scope>NUCLEOTIDE SEQUENCE [LARGE SCALE GENOMIC DNA]</scope>
</reference>
<keyword evidence="7" id="KW-1185">Reference proteome</keyword>